<evidence type="ECO:0000256" key="11">
    <source>
        <dbReference type="RuleBase" id="RU004508"/>
    </source>
</evidence>
<keyword evidence="14" id="KW-1185">Reference proteome</keyword>
<sequence length="489" mass="53841">MNVEAIKIQRTSKILDALHVLDRQASGILLLVHPEGTFERTITDGDIRRLLLSGKTLEDTLAVLPIMQSVVVPEGITRVAALELMNARKLNHLPVLDETGKVTTVLERRELDQQIYLSSPHIGTSEREYVDEAFRTNWIAPLGPNVDGFENELADYVGIGHAAALSSGTAAIHLALCLLNVGAGDVVFCSTFTFVASVNPIIYQGAQPVFIDSEPESWNMSPVALEKAFAWAKREGKMPKAVIVVNLYGQSADMDPILALCQQYGVPVVEDAAESLGAKYKGKASGTFGLMGIFSFNGNKIITTSGGGMLVSEDGDLIKKARFLATQARDPAPHYEHTQIGYNYRMSNVLAGVGRGQLRVLDERVAARRAIYQRYVEKLGHLQQFAWMPEPAWSYSTHWLSACTLDAKRSAISCSDLIQNLADDKIEARPVWKPMHLQPIFRQYPSFDHADTSVAAHLFEHSICLPSGSNMSQEQQDRVIDVIIKHTGM</sequence>
<evidence type="ECO:0000256" key="5">
    <source>
        <dbReference type="ARBA" id="ARBA00022898"/>
    </source>
</evidence>
<keyword evidence="10" id="KW-0129">CBS domain</keyword>
<dbReference type="GO" id="GO:0000271">
    <property type="term" value="P:polysaccharide biosynthetic process"/>
    <property type="evidence" value="ECO:0007669"/>
    <property type="project" value="TreeGrafter"/>
</dbReference>
<dbReference type="SMART" id="SM00116">
    <property type="entry name" value="CBS"/>
    <property type="match status" value="1"/>
</dbReference>
<dbReference type="InterPro" id="IPR046342">
    <property type="entry name" value="CBS_dom_sf"/>
</dbReference>
<dbReference type="Proteomes" id="UP000195442">
    <property type="component" value="Unassembled WGS sequence"/>
</dbReference>
<dbReference type="Gene3D" id="3.40.640.10">
    <property type="entry name" value="Type I PLP-dependent aspartate aminotransferase-like (Major domain)"/>
    <property type="match status" value="1"/>
</dbReference>
<keyword evidence="5 11" id="KW-0663">Pyridoxal phosphate</keyword>
<dbReference type="InterPro" id="IPR015421">
    <property type="entry name" value="PyrdxlP-dep_Trfase_major"/>
</dbReference>
<dbReference type="InterPro" id="IPR000653">
    <property type="entry name" value="DegT/StrS_aminotransferase"/>
</dbReference>
<protein>
    <recommendedName>
        <fullName evidence="9">GDP-perosamine synthase</fullName>
        <ecNumber evidence="8">2.6.1.102</ecNumber>
    </recommendedName>
</protein>
<dbReference type="Pfam" id="PF01041">
    <property type="entry name" value="DegT_DnrJ_EryC1"/>
    <property type="match status" value="1"/>
</dbReference>
<proteinExistence type="inferred from homology"/>
<dbReference type="Pfam" id="PF00571">
    <property type="entry name" value="CBS"/>
    <property type="match status" value="1"/>
</dbReference>
<evidence type="ECO:0000256" key="1">
    <source>
        <dbReference type="ARBA" id="ARBA00001933"/>
    </source>
</evidence>
<comment type="catalytic activity">
    <reaction evidence="7">
        <text>GDP-alpha-D-perosamine + 2-oxoglutarate = GDP-4-dehydro-alpha-D-rhamnose + L-glutamate</text>
        <dbReference type="Rhea" id="RHEA:36779"/>
        <dbReference type="ChEBI" id="CHEBI:16810"/>
        <dbReference type="ChEBI" id="CHEBI:29985"/>
        <dbReference type="ChEBI" id="CHEBI:57964"/>
        <dbReference type="ChEBI" id="CHEBI:73996"/>
        <dbReference type="EC" id="2.6.1.102"/>
    </reaction>
</comment>
<dbReference type="PANTHER" id="PTHR30244:SF34">
    <property type="entry name" value="DTDP-4-AMINO-4,6-DIDEOXYGALACTOSE TRANSAMINASE"/>
    <property type="match status" value="1"/>
</dbReference>
<evidence type="ECO:0000256" key="3">
    <source>
        <dbReference type="ARBA" id="ARBA00022576"/>
    </source>
</evidence>
<evidence type="ECO:0000259" key="12">
    <source>
        <dbReference type="PROSITE" id="PS51371"/>
    </source>
</evidence>
<dbReference type="SUPFAM" id="SSF54631">
    <property type="entry name" value="CBS-domain pair"/>
    <property type="match status" value="1"/>
</dbReference>
<dbReference type="InterPro" id="IPR015422">
    <property type="entry name" value="PyrdxlP-dep_Trfase_small"/>
</dbReference>
<dbReference type="EMBL" id="FUKJ01000234">
    <property type="protein sequence ID" value="SJM93116.1"/>
    <property type="molecule type" value="Genomic_DNA"/>
</dbReference>
<comment type="similarity">
    <text evidence="6 11">Belongs to the DegT/DnrJ/EryC1 family.</text>
</comment>
<evidence type="ECO:0000256" key="6">
    <source>
        <dbReference type="ARBA" id="ARBA00037999"/>
    </source>
</evidence>
<evidence type="ECO:0000256" key="9">
    <source>
        <dbReference type="ARBA" id="ARBA00074221"/>
    </source>
</evidence>
<organism evidence="13 14">
    <name type="scientific">Crenothrix polyspora</name>
    <dbReference type="NCBI Taxonomy" id="360316"/>
    <lineage>
        <taxon>Bacteria</taxon>
        <taxon>Pseudomonadati</taxon>
        <taxon>Pseudomonadota</taxon>
        <taxon>Gammaproteobacteria</taxon>
        <taxon>Methylococcales</taxon>
        <taxon>Crenotrichaceae</taxon>
        <taxon>Crenothrix</taxon>
    </lineage>
</organism>
<dbReference type="RefSeq" id="WP_087147258.1">
    <property type="nucleotide sequence ID" value="NZ_FUKJ01000234.1"/>
</dbReference>
<keyword evidence="4" id="KW-0808">Transferase</keyword>
<keyword evidence="3" id="KW-0032">Aminotransferase</keyword>
<dbReference type="Gene3D" id="3.90.1150.10">
    <property type="entry name" value="Aspartate Aminotransferase, domain 1"/>
    <property type="match status" value="1"/>
</dbReference>
<gene>
    <name evidence="13" type="ORF">CRENPOLYSF2_3090010</name>
</gene>
<evidence type="ECO:0000256" key="4">
    <source>
        <dbReference type="ARBA" id="ARBA00022679"/>
    </source>
</evidence>
<evidence type="ECO:0000313" key="14">
    <source>
        <dbReference type="Proteomes" id="UP000195442"/>
    </source>
</evidence>
<name>A0A1R4HAA9_9GAMM</name>
<evidence type="ECO:0000256" key="8">
    <source>
        <dbReference type="ARBA" id="ARBA00066317"/>
    </source>
</evidence>
<dbReference type="CDD" id="cd00616">
    <property type="entry name" value="AHBA_syn"/>
    <property type="match status" value="1"/>
</dbReference>
<comment type="pathway">
    <text evidence="2">Bacterial outer membrane biogenesis; LPS O-antigen biosynthesis.</text>
</comment>
<dbReference type="InterPro" id="IPR000644">
    <property type="entry name" value="CBS_dom"/>
</dbReference>
<dbReference type="SUPFAM" id="SSF53383">
    <property type="entry name" value="PLP-dependent transferases"/>
    <property type="match status" value="1"/>
</dbReference>
<evidence type="ECO:0000313" key="13">
    <source>
        <dbReference type="EMBL" id="SJM93116.1"/>
    </source>
</evidence>
<dbReference type="InterPro" id="IPR015424">
    <property type="entry name" value="PyrdxlP-dep_Trfase"/>
</dbReference>
<dbReference type="PROSITE" id="PS51371">
    <property type="entry name" value="CBS"/>
    <property type="match status" value="1"/>
</dbReference>
<evidence type="ECO:0000256" key="7">
    <source>
        <dbReference type="ARBA" id="ARBA00051587"/>
    </source>
</evidence>
<evidence type="ECO:0000256" key="2">
    <source>
        <dbReference type="ARBA" id="ARBA00005125"/>
    </source>
</evidence>
<accession>A0A1R4HAA9</accession>
<comment type="cofactor">
    <cofactor evidence="1">
        <name>pyridoxal 5'-phosphate</name>
        <dbReference type="ChEBI" id="CHEBI:597326"/>
    </cofactor>
</comment>
<dbReference type="FunFam" id="3.40.640.10:FF:000090">
    <property type="entry name" value="Pyridoxal phosphate-dependent aminotransferase"/>
    <property type="match status" value="1"/>
</dbReference>
<dbReference type="PANTHER" id="PTHR30244">
    <property type="entry name" value="TRANSAMINASE"/>
    <property type="match status" value="1"/>
</dbReference>
<dbReference type="EC" id="2.6.1.102" evidence="8"/>
<dbReference type="Gene3D" id="3.10.580.10">
    <property type="entry name" value="CBS-domain"/>
    <property type="match status" value="1"/>
</dbReference>
<feature type="domain" description="CBS" evidence="12">
    <location>
        <begin position="63"/>
        <end position="125"/>
    </location>
</feature>
<dbReference type="GO" id="GO:0030170">
    <property type="term" value="F:pyridoxal phosphate binding"/>
    <property type="evidence" value="ECO:0007669"/>
    <property type="project" value="TreeGrafter"/>
</dbReference>
<dbReference type="GO" id="GO:0102933">
    <property type="term" value="F:GDP-4-dehydro-6-deoxy-D-mannose-4-aminotransferase activity"/>
    <property type="evidence" value="ECO:0007669"/>
    <property type="project" value="UniProtKB-EC"/>
</dbReference>
<evidence type="ECO:0000256" key="10">
    <source>
        <dbReference type="PROSITE-ProRule" id="PRU00703"/>
    </source>
</evidence>
<reference evidence="14" key="1">
    <citation type="submission" date="2017-02" db="EMBL/GenBank/DDBJ databases">
        <authorList>
            <person name="Daims H."/>
        </authorList>
    </citation>
    <scope>NUCLEOTIDE SEQUENCE [LARGE SCALE GENOMIC DNA]</scope>
</reference>
<dbReference type="AlphaFoldDB" id="A0A1R4HAA9"/>